<keyword evidence="2" id="KW-1185">Reference proteome</keyword>
<dbReference type="AlphaFoldDB" id="A0AAW1KK19"/>
<protein>
    <submittedName>
        <fullName evidence="1">Uncharacterized protein</fullName>
    </submittedName>
</protein>
<comment type="caution">
    <text evidence="1">The sequence shown here is derived from an EMBL/GenBank/DDBJ whole genome shotgun (WGS) entry which is preliminary data.</text>
</comment>
<name>A0AAW1KK19_POPJA</name>
<gene>
    <name evidence="1" type="ORF">QE152_g22426</name>
</gene>
<dbReference type="EMBL" id="JASPKY010000216">
    <property type="protein sequence ID" value="KAK9719773.1"/>
    <property type="molecule type" value="Genomic_DNA"/>
</dbReference>
<organism evidence="1 2">
    <name type="scientific">Popillia japonica</name>
    <name type="common">Japanese beetle</name>
    <dbReference type="NCBI Taxonomy" id="7064"/>
    <lineage>
        <taxon>Eukaryota</taxon>
        <taxon>Metazoa</taxon>
        <taxon>Ecdysozoa</taxon>
        <taxon>Arthropoda</taxon>
        <taxon>Hexapoda</taxon>
        <taxon>Insecta</taxon>
        <taxon>Pterygota</taxon>
        <taxon>Neoptera</taxon>
        <taxon>Endopterygota</taxon>
        <taxon>Coleoptera</taxon>
        <taxon>Polyphaga</taxon>
        <taxon>Scarabaeiformia</taxon>
        <taxon>Scarabaeidae</taxon>
        <taxon>Rutelinae</taxon>
        <taxon>Popillia</taxon>
    </lineage>
</organism>
<sequence length="95" mass="11263">MILPYGHLNDSVRHHHGYISQNIGYPKKHHPEDCYTAKIQDDTDETYRRTCTNEIKVLRATENTLNDERRSSDIKEECETEDVVKWVGTGRRFWN</sequence>
<reference evidence="1 2" key="1">
    <citation type="journal article" date="2024" name="BMC Genomics">
        <title>De novo assembly and annotation of Popillia japonica's genome with initial clues to its potential as an invasive pest.</title>
        <authorList>
            <person name="Cucini C."/>
            <person name="Boschi S."/>
            <person name="Funari R."/>
            <person name="Cardaioli E."/>
            <person name="Iannotti N."/>
            <person name="Marturano G."/>
            <person name="Paoli F."/>
            <person name="Bruttini M."/>
            <person name="Carapelli A."/>
            <person name="Frati F."/>
            <person name="Nardi F."/>
        </authorList>
    </citation>
    <scope>NUCLEOTIDE SEQUENCE [LARGE SCALE GENOMIC DNA]</scope>
    <source>
        <strain evidence="1">DMR45628</strain>
    </source>
</reference>
<evidence type="ECO:0000313" key="2">
    <source>
        <dbReference type="Proteomes" id="UP001458880"/>
    </source>
</evidence>
<evidence type="ECO:0000313" key="1">
    <source>
        <dbReference type="EMBL" id="KAK9719773.1"/>
    </source>
</evidence>
<dbReference type="Proteomes" id="UP001458880">
    <property type="component" value="Unassembled WGS sequence"/>
</dbReference>
<proteinExistence type="predicted"/>
<accession>A0AAW1KK19</accession>